<dbReference type="OMA" id="NCFHEAI"/>
<evidence type="ECO:0000256" key="1">
    <source>
        <dbReference type="ARBA" id="ARBA00022679"/>
    </source>
</evidence>
<dbReference type="Pfam" id="PF00201">
    <property type="entry name" value="UDPGT"/>
    <property type="match status" value="1"/>
</dbReference>
<dbReference type="KEGG" id="sapo:SAPIO_CDS4623"/>
<dbReference type="InterPro" id="IPR002213">
    <property type="entry name" value="UDP_glucos_trans"/>
</dbReference>
<dbReference type="Gene3D" id="3.40.50.2000">
    <property type="entry name" value="Glycogen Phosphorylase B"/>
    <property type="match status" value="1"/>
</dbReference>
<name>A0A084G7X5_PSEDA</name>
<evidence type="ECO:0000313" key="3">
    <source>
        <dbReference type="Proteomes" id="UP000028545"/>
    </source>
</evidence>
<reference evidence="2 3" key="1">
    <citation type="journal article" date="2014" name="Genome Announc.">
        <title>Draft genome sequence of the pathogenic fungus Scedosporium apiospermum.</title>
        <authorList>
            <person name="Vandeputte P."/>
            <person name="Ghamrawi S."/>
            <person name="Rechenmann M."/>
            <person name="Iltis A."/>
            <person name="Giraud S."/>
            <person name="Fleury M."/>
            <person name="Thornton C."/>
            <person name="Delhaes L."/>
            <person name="Meyer W."/>
            <person name="Papon N."/>
            <person name="Bouchara J.P."/>
        </authorList>
    </citation>
    <scope>NUCLEOTIDE SEQUENCE [LARGE SCALE GENOMIC DNA]</scope>
    <source>
        <strain evidence="2 3">IHEM 14462</strain>
    </source>
</reference>
<organism evidence="2 3">
    <name type="scientific">Pseudallescheria apiosperma</name>
    <name type="common">Scedosporium apiospermum</name>
    <dbReference type="NCBI Taxonomy" id="563466"/>
    <lineage>
        <taxon>Eukaryota</taxon>
        <taxon>Fungi</taxon>
        <taxon>Dikarya</taxon>
        <taxon>Ascomycota</taxon>
        <taxon>Pezizomycotina</taxon>
        <taxon>Sordariomycetes</taxon>
        <taxon>Hypocreomycetidae</taxon>
        <taxon>Microascales</taxon>
        <taxon>Microascaceae</taxon>
        <taxon>Scedosporium</taxon>
    </lineage>
</organism>
<sequence>MSLPIRSPITALAAVGLIAAVAIPFLLSHDSNFFAPHVQGKNNTVLFLVNSNHGYSNVHLATAFAMAEKDSDVSIHFGTFEKMRSRIQRIEQAARERNPDVEPISFHLLPSTDYLDALNARDIMTVDNMITPPGLEGNKHFSSSFRWIFAPWTDEDHLAIYRRSVELIEEIDPALVVLDPMFRPAMEATQDQNRMYTVVSPNTLELFLLDQKWGKALWKYPAVASGYDYPLPWSQIPANAMSVVRLVYHILTVPGASESRAFLRKNGIKNPLDFIHSHRVDRPWICQAMLEAAVPLDYIPANVTAVGPIALSLEPAEEQDPELTAWAKRKPTVLINLGSIFVYDQERARAMAEAMANIAAQVDIQFLWKFKKLHTYSDDFMKPLQPFIDEGRVRIVNWLTIDPAALLEGGDVIASVHHGGSNSYHEALSAGVPHVILPLWVDLYDFATYSEYYGIGVWGCKKTAPEWTAEGLTEAFLRVVSDREEAVARREKARELGRKARERPGRDIAAGLVLDLAKTGYEDEVLSPSENNV</sequence>
<dbReference type="GO" id="GO:0008194">
    <property type="term" value="F:UDP-glycosyltransferase activity"/>
    <property type="evidence" value="ECO:0007669"/>
    <property type="project" value="InterPro"/>
</dbReference>
<dbReference type="AlphaFoldDB" id="A0A084G7X5"/>
<keyword evidence="1" id="KW-0808">Transferase</keyword>
<dbReference type="PANTHER" id="PTHR48050">
    <property type="entry name" value="STEROL 3-BETA-GLUCOSYLTRANSFERASE"/>
    <property type="match status" value="1"/>
</dbReference>
<dbReference type="InterPro" id="IPR050426">
    <property type="entry name" value="Glycosyltransferase_28"/>
</dbReference>
<comment type="caution">
    <text evidence="2">The sequence shown here is derived from an EMBL/GenBank/DDBJ whole genome shotgun (WGS) entry which is preliminary data.</text>
</comment>
<dbReference type="SUPFAM" id="SSF53756">
    <property type="entry name" value="UDP-Glycosyltransferase/glycogen phosphorylase"/>
    <property type="match status" value="1"/>
</dbReference>
<dbReference type="EMBL" id="JOWA01000093">
    <property type="protein sequence ID" value="KEZ43437.1"/>
    <property type="molecule type" value="Genomic_DNA"/>
</dbReference>
<accession>A0A084G7X5</accession>
<dbReference type="RefSeq" id="XP_016643236.1">
    <property type="nucleotide sequence ID" value="XM_016787127.1"/>
</dbReference>
<proteinExistence type="predicted"/>
<dbReference type="PANTHER" id="PTHR48050:SF13">
    <property type="entry name" value="STEROL 3-BETA-GLUCOSYLTRANSFERASE UGT80A2"/>
    <property type="match status" value="1"/>
</dbReference>
<dbReference type="HOGENOM" id="CLU_031484_0_0_1"/>
<gene>
    <name evidence="2" type="ORF">SAPIO_CDS4623</name>
</gene>
<dbReference type="OrthoDB" id="407298at2759"/>
<keyword evidence="3" id="KW-1185">Reference proteome</keyword>
<evidence type="ECO:0000313" key="2">
    <source>
        <dbReference type="EMBL" id="KEZ43437.1"/>
    </source>
</evidence>
<protein>
    <recommendedName>
        <fullName evidence="4">Glycosyltransferase family 1 protein</fullName>
    </recommendedName>
</protein>
<dbReference type="GeneID" id="27723695"/>
<dbReference type="VEuPathDB" id="FungiDB:SAPIO_CDS4623"/>
<evidence type="ECO:0008006" key="4">
    <source>
        <dbReference type="Google" id="ProtNLM"/>
    </source>
</evidence>
<dbReference type="Proteomes" id="UP000028545">
    <property type="component" value="Unassembled WGS sequence"/>
</dbReference>